<sequence length="86" mass="10203">MYMPAVARDRDEHKVVYFISKTKSWHWDDGKVDEGNRSRSLEFSASMVARWWEVRRTLGEVDGSRFLGPYVFFPQRPRGAKHNHAY</sequence>
<protein>
    <submittedName>
        <fullName evidence="1">Uncharacterized protein</fullName>
    </submittedName>
</protein>
<reference evidence="1" key="1">
    <citation type="journal article" date="2023" name="Mol. Plant Microbe Interact.">
        <title>Elucidating the Obligate Nature and Biological Capacity of an Invasive Fungal Corn Pathogen.</title>
        <authorList>
            <person name="MacCready J.S."/>
            <person name="Roggenkamp E.M."/>
            <person name="Gdanetz K."/>
            <person name="Chilvers M.I."/>
        </authorList>
    </citation>
    <scope>NUCLEOTIDE SEQUENCE</scope>
    <source>
        <strain evidence="1">PM02</strain>
    </source>
</reference>
<dbReference type="Proteomes" id="UP001217918">
    <property type="component" value="Unassembled WGS sequence"/>
</dbReference>
<organism evidence="1 2">
    <name type="scientific">Phyllachora maydis</name>
    <dbReference type="NCBI Taxonomy" id="1825666"/>
    <lineage>
        <taxon>Eukaryota</taxon>
        <taxon>Fungi</taxon>
        <taxon>Dikarya</taxon>
        <taxon>Ascomycota</taxon>
        <taxon>Pezizomycotina</taxon>
        <taxon>Sordariomycetes</taxon>
        <taxon>Sordariomycetidae</taxon>
        <taxon>Phyllachorales</taxon>
        <taxon>Phyllachoraceae</taxon>
        <taxon>Phyllachora</taxon>
    </lineage>
</organism>
<keyword evidence="2" id="KW-1185">Reference proteome</keyword>
<proteinExistence type="predicted"/>
<name>A0AAD9HYF3_9PEZI</name>
<gene>
    <name evidence="1" type="ORF">P8C59_001569</name>
</gene>
<evidence type="ECO:0000313" key="1">
    <source>
        <dbReference type="EMBL" id="KAK2067864.1"/>
    </source>
</evidence>
<dbReference type="EMBL" id="JAQQPM010000001">
    <property type="protein sequence ID" value="KAK2067864.1"/>
    <property type="molecule type" value="Genomic_DNA"/>
</dbReference>
<comment type="caution">
    <text evidence="1">The sequence shown here is derived from an EMBL/GenBank/DDBJ whole genome shotgun (WGS) entry which is preliminary data.</text>
</comment>
<accession>A0AAD9HYF3</accession>
<dbReference type="AlphaFoldDB" id="A0AAD9HYF3"/>
<evidence type="ECO:0000313" key="2">
    <source>
        <dbReference type="Proteomes" id="UP001217918"/>
    </source>
</evidence>